<evidence type="ECO:0000313" key="2">
    <source>
        <dbReference type="Proteomes" id="UP000805193"/>
    </source>
</evidence>
<evidence type="ECO:0000313" key="1">
    <source>
        <dbReference type="EMBL" id="KAG0428134.1"/>
    </source>
</evidence>
<feature type="non-terminal residue" evidence="1">
    <location>
        <position position="1"/>
    </location>
</feature>
<dbReference type="Proteomes" id="UP000805193">
    <property type="component" value="Unassembled WGS sequence"/>
</dbReference>
<gene>
    <name evidence="1" type="ORF">HPB47_024844</name>
</gene>
<name>A0AC60Q5G7_IXOPE</name>
<keyword evidence="2" id="KW-1185">Reference proteome</keyword>
<comment type="caution">
    <text evidence="1">The sequence shown here is derived from an EMBL/GenBank/DDBJ whole genome shotgun (WGS) entry which is preliminary data.</text>
</comment>
<dbReference type="EMBL" id="JABSTQ010009560">
    <property type="protein sequence ID" value="KAG0428134.1"/>
    <property type="molecule type" value="Genomic_DNA"/>
</dbReference>
<reference evidence="1 2" key="1">
    <citation type="journal article" date="2020" name="Cell">
        <title>Large-Scale Comparative Analyses of Tick Genomes Elucidate Their Genetic Diversity and Vector Capacities.</title>
        <authorList>
            <consortium name="Tick Genome and Microbiome Consortium (TIGMIC)"/>
            <person name="Jia N."/>
            <person name="Wang J."/>
            <person name="Shi W."/>
            <person name="Du L."/>
            <person name="Sun Y."/>
            <person name="Zhan W."/>
            <person name="Jiang J.F."/>
            <person name="Wang Q."/>
            <person name="Zhang B."/>
            <person name="Ji P."/>
            <person name="Bell-Sakyi L."/>
            <person name="Cui X.M."/>
            <person name="Yuan T.T."/>
            <person name="Jiang B.G."/>
            <person name="Yang W.F."/>
            <person name="Lam T.T."/>
            <person name="Chang Q.C."/>
            <person name="Ding S.J."/>
            <person name="Wang X.J."/>
            <person name="Zhu J.G."/>
            <person name="Ruan X.D."/>
            <person name="Zhao L."/>
            <person name="Wei J.T."/>
            <person name="Ye R.Z."/>
            <person name="Que T.C."/>
            <person name="Du C.H."/>
            <person name="Zhou Y.H."/>
            <person name="Cheng J.X."/>
            <person name="Dai P.F."/>
            <person name="Guo W.B."/>
            <person name="Han X.H."/>
            <person name="Huang E.J."/>
            <person name="Li L.F."/>
            <person name="Wei W."/>
            <person name="Gao Y.C."/>
            <person name="Liu J.Z."/>
            <person name="Shao H.Z."/>
            <person name="Wang X."/>
            <person name="Wang C.C."/>
            <person name="Yang T.C."/>
            <person name="Huo Q.B."/>
            <person name="Li W."/>
            <person name="Chen H.Y."/>
            <person name="Chen S.E."/>
            <person name="Zhou L.G."/>
            <person name="Ni X.B."/>
            <person name="Tian J.H."/>
            <person name="Sheng Y."/>
            <person name="Liu T."/>
            <person name="Pan Y.S."/>
            <person name="Xia L.Y."/>
            <person name="Li J."/>
            <person name="Zhao F."/>
            <person name="Cao W.C."/>
        </authorList>
    </citation>
    <scope>NUCLEOTIDE SEQUENCE [LARGE SCALE GENOMIC DNA]</scope>
    <source>
        <strain evidence="1">Iper-2018</strain>
    </source>
</reference>
<protein>
    <submittedName>
        <fullName evidence="1">Uncharacterized protein</fullName>
    </submittedName>
</protein>
<organism evidence="1 2">
    <name type="scientific">Ixodes persulcatus</name>
    <name type="common">Taiga tick</name>
    <dbReference type="NCBI Taxonomy" id="34615"/>
    <lineage>
        <taxon>Eukaryota</taxon>
        <taxon>Metazoa</taxon>
        <taxon>Ecdysozoa</taxon>
        <taxon>Arthropoda</taxon>
        <taxon>Chelicerata</taxon>
        <taxon>Arachnida</taxon>
        <taxon>Acari</taxon>
        <taxon>Parasitiformes</taxon>
        <taxon>Ixodida</taxon>
        <taxon>Ixodoidea</taxon>
        <taxon>Ixodidae</taxon>
        <taxon>Ixodinae</taxon>
        <taxon>Ixodes</taxon>
    </lineage>
</organism>
<proteinExistence type="predicted"/>
<accession>A0AC60Q5G7</accession>
<sequence length="178" mass="20305">ALEMTEWNDTCGRIQNTLHSKQTWHLLHALLGTKKDVIPTIEKHVSTKGINKTFEELQNLYIPTTHQSLYKNYTGPANEYIDKDFTLAELNGALIQNNRKTTPGPDGITYTLLRNLPDRDKETLLDHINQHWNAGTLPDEWKTSHITMILKPEKTATLSNLRPISLTSCVGKLWNGLY</sequence>